<evidence type="ECO:0000313" key="4">
    <source>
        <dbReference type="Proteomes" id="UP000466442"/>
    </source>
</evidence>
<dbReference type="OrthoDB" id="6629014at2759"/>
<gene>
    <name evidence="3" type="ORF">GE061_015552</name>
</gene>
<sequence>MGDQEELDYQYSPLEDEVSLAMKALEERTPAKTPSDNQDPESLRIKAVASSEEIITSYLEEIKQKFEESLGAMDSKIADLDNKVTNLVTLAPAAGVPGTSGLTATSYSSILPHEIGQDMEVDVSHEPNNSESPPELSPSTALPPANARSLNSCAHNLFKRPLQRSLADGGKLPPLVIFKGAYVWDDWQPSKEDVYPGLTYAATKNGWIETDVFELFFLKTFISSLKGERPALIVCDGHETHVSLNLVEMARKENIHILLLPPHPSHILEPLDLCVMKSLKSAWDPQLVKWQKHHIGKKLPKREFVKLLSTLWTNVEPSLVKSAFEKAGVVPFDREQIPETMFDPSALKRYKTEISKDKT</sequence>
<feature type="compositionally biased region" description="Low complexity" evidence="1">
    <location>
        <begin position="127"/>
        <end position="145"/>
    </location>
</feature>
<dbReference type="Proteomes" id="UP000466442">
    <property type="component" value="Unassembled WGS sequence"/>
</dbReference>
<keyword evidence="4" id="KW-1185">Reference proteome</keyword>
<proteinExistence type="predicted"/>
<organism evidence="3 4">
    <name type="scientific">Apolygus lucorum</name>
    <name type="common">Small green plant bug</name>
    <name type="synonym">Lygocoris lucorum</name>
    <dbReference type="NCBI Taxonomy" id="248454"/>
    <lineage>
        <taxon>Eukaryota</taxon>
        <taxon>Metazoa</taxon>
        <taxon>Ecdysozoa</taxon>
        <taxon>Arthropoda</taxon>
        <taxon>Hexapoda</taxon>
        <taxon>Insecta</taxon>
        <taxon>Pterygota</taxon>
        <taxon>Neoptera</taxon>
        <taxon>Paraneoptera</taxon>
        <taxon>Hemiptera</taxon>
        <taxon>Heteroptera</taxon>
        <taxon>Panheteroptera</taxon>
        <taxon>Cimicomorpha</taxon>
        <taxon>Miridae</taxon>
        <taxon>Mirini</taxon>
        <taxon>Apolygus</taxon>
    </lineage>
</organism>
<evidence type="ECO:0000259" key="2">
    <source>
        <dbReference type="Pfam" id="PF03184"/>
    </source>
</evidence>
<dbReference type="EMBL" id="WIXP02000006">
    <property type="protein sequence ID" value="KAF6209802.1"/>
    <property type="molecule type" value="Genomic_DNA"/>
</dbReference>
<dbReference type="Pfam" id="PF03184">
    <property type="entry name" value="DDE_1"/>
    <property type="match status" value="1"/>
</dbReference>
<dbReference type="GO" id="GO:0003676">
    <property type="term" value="F:nucleic acid binding"/>
    <property type="evidence" value="ECO:0007669"/>
    <property type="project" value="InterPro"/>
</dbReference>
<protein>
    <recommendedName>
        <fullName evidence="2">DDE-1 domain-containing protein</fullName>
    </recommendedName>
</protein>
<dbReference type="InterPro" id="IPR004875">
    <property type="entry name" value="DDE_SF_endonuclease_dom"/>
</dbReference>
<feature type="region of interest" description="Disordered" evidence="1">
    <location>
        <begin position="123"/>
        <end position="145"/>
    </location>
</feature>
<comment type="caution">
    <text evidence="3">The sequence shown here is derived from an EMBL/GenBank/DDBJ whole genome shotgun (WGS) entry which is preliminary data.</text>
</comment>
<reference evidence="3" key="1">
    <citation type="journal article" date="2021" name="Mol. Ecol. Resour.">
        <title>Apolygus lucorum genome provides insights into omnivorousness and mesophyll feeding.</title>
        <authorList>
            <person name="Liu Y."/>
            <person name="Liu H."/>
            <person name="Wang H."/>
            <person name="Huang T."/>
            <person name="Liu B."/>
            <person name="Yang B."/>
            <person name="Yin L."/>
            <person name="Li B."/>
            <person name="Zhang Y."/>
            <person name="Zhang S."/>
            <person name="Jiang F."/>
            <person name="Zhang X."/>
            <person name="Ren Y."/>
            <person name="Wang B."/>
            <person name="Wang S."/>
            <person name="Lu Y."/>
            <person name="Wu K."/>
            <person name="Fan W."/>
            <person name="Wang G."/>
        </authorList>
    </citation>
    <scope>NUCLEOTIDE SEQUENCE</scope>
    <source>
        <strain evidence="3">12Hb</strain>
    </source>
</reference>
<feature type="domain" description="DDE-1" evidence="2">
    <location>
        <begin position="166"/>
        <end position="324"/>
    </location>
</feature>
<evidence type="ECO:0000256" key="1">
    <source>
        <dbReference type="SAM" id="MobiDB-lite"/>
    </source>
</evidence>
<accession>A0A8S9XL96</accession>
<evidence type="ECO:0000313" key="3">
    <source>
        <dbReference type="EMBL" id="KAF6209802.1"/>
    </source>
</evidence>
<dbReference type="AlphaFoldDB" id="A0A8S9XL96"/>
<name>A0A8S9XL96_APOLU</name>